<gene>
    <name evidence="2" type="ORF">T11_11759</name>
    <name evidence="1" type="ORF">T11_16522</name>
</gene>
<keyword evidence="3" id="KW-1185">Reference proteome</keyword>
<dbReference type="EMBL" id="JYDP01000007">
    <property type="protein sequence ID" value="KRZ17263.1"/>
    <property type="molecule type" value="Genomic_DNA"/>
</dbReference>
<name>A0A0V1I3A7_9BILA</name>
<evidence type="ECO:0000313" key="1">
    <source>
        <dbReference type="EMBL" id="KRZ04054.1"/>
    </source>
</evidence>
<dbReference type="Proteomes" id="UP000055024">
    <property type="component" value="Unassembled WGS sequence"/>
</dbReference>
<comment type="caution">
    <text evidence="2">The sequence shown here is derived from an EMBL/GenBank/DDBJ whole genome shotgun (WGS) entry which is preliminary data.</text>
</comment>
<accession>A0A0V1I3A7</accession>
<dbReference type="EMBL" id="JYDP01000173">
    <property type="protein sequence ID" value="KRZ04054.1"/>
    <property type="molecule type" value="Genomic_DNA"/>
</dbReference>
<protein>
    <submittedName>
        <fullName evidence="2">Uncharacterized protein</fullName>
    </submittedName>
</protein>
<sequence>MSRVMAISSGMLSLVDTRWSIVDQFLYLSDDVVEFVRILDRTDESFPVTAAPRGSGCDEFPPDPFLIELALQFFPVIVSEQTLDECICQFERPEIIGLYHSGSASAGDKSPKTL</sequence>
<evidence type="ECO:0000313" key="2">
    <source>
        <dbReference type="EMBL" id="KRZ17263.1"/>
    </source>
</evidence>
<evidence type="ECO:0000313" key="3">
    <source>
        <dbReference type="Proteomes" id="UP000055024"/>
    </source>
</evidence>
<reference evidence="2 3" key="1">
    <citation type="submission" date="2015-01" db="EMBL/GenBank/DDBJ databases">
        <title>Evolution of Trichinella species and genotypes.</title>
        <authorList>
            <person name="Korhonen P.K."/>
            <person name="Edoardo P."/>
            <person name="Giuseppe L.R."/>
            <person name="Gasser R.B."/>
        </authorList>
    </citation>
    <scope>NUCLEOTIDE SEQUENCE [LARGE SCALE GENOMIC DNA]</scope>
    <source>
        <strain evidence="2">ISS1029</strain>
    </source>
</reference>
<proteinExistence type="predicted"/>
<dbReference type="AlphaFoldDB" id="A0A0V1I3A7"/>
<organism evidence="2 3">
    <name type="scientific">Trichinella zimbabwensis</name>
    <dbReference type="NCBI Taxonomy" id="268475"/>
    <lineage>
        <taxon>Eukaryota</taxon>
        <taxon>Metazoa</taxon>
        <taxon>Ecdysozoa</taxon>
        <taxon>Nematoda</taxon>
        <taxon>Enoplea</taxon>
        <taxon>Dorylaimia</taxon>
        <taxon>Trichinellida</taxon>
        <taxon>Trichinellidae</taxon>
        <taxon>Trichinella</taxon>
    </lineage>
</organism>